<dbReference type="EnsemblPlants" id="PGSC0003DMT400091552">
    <property type="protein sequence ID" value="PGSC0003DMT400091552"/>
    <property type="gene ID" value="PGSC0003DMG400041123"/>
</dbReference>
<organism evidence="2 3">
    <name type="scientific">Solanum tuberosum</name>
    <name type="common">Potato</name>
    <dbReference type="NCBI Taxonomy" id="4113"/>
    <lineage>
        <taxon>Eukaryota</taxon>
        <taxon>Viridiplantae</taxon>
        <taxon>Streptophyta</taxon>
        <taxon>Embryophyta</taxon>
        <taxon>Tracheophyta</taxon>
        <taxon>Spermatophyta</taxon>
        <taxon>Magnoliopsida</taxon>
        <taxon>eudicotyledons</taxon>
        <taxon>Gunneridae</taxon>
        <taxon>Pentapetalae</taxon>
        <taxon>asterids</taxon>
        <taxon>lamiids</taxon>
        <taxon>Solanales</taxon>
        <taxon>Solanaceae</taxon>
        <taxon>Solanoideae</taxon>
        <taxon>Solaneae</taxon>
        <taxon>Solanum</taxon>
    </lineage>
</organism>
<feature type="region of interest" description="Disordered" evidence="1">
    <location>
        <begin position="1"/>
        <end position="49"/>
    </location>
</feature>
<feature type="compositionally biased region" description="Polar residues" evidence="1">
    <location>
        <begin position="19"/>
        <end position="30"/>
    </location>
</feature>
<evidence type="ECO:0000256" key="1">
    <source>
        <dbReference type="SAM" id="MobiDB-lite"/>
    </source>
</evidence>
<protein>
    <submittedName>
        <fullName evidence="2">Uncharacterized protein</fullName>
    </submittedName>
</protein>
<reference evidence="3" key="1">
    <citation type="journal article" date="2011" name="Nature">
        <title>Genome sequence and analysis of the tuber crop potato.</title>
        <authorList>
            <consortium name="The Potato Genome Sequencing Consortium"/>
        </authorList>
    </citation>
    <scope>NUCLEOTIDE SEQUENCE [LARGE SCALE GENOMIC DNA]</scope>
    <source>
        <strain evidence="3">cv. DM1-3 516 R44</strain>
    </source>
</reference>
<accession>M1DMW1</accession>
<keyword evidence="3" id="KW-1185">Reference proteome</keyword>
<dbReference type="PaxDb" id="4113-PGSC0003DMT400091552"/>
<dbReference type="InParanoid" id="M1DMW1"/>
<evidence type="ECO:0000313" key="2">
    <source>
        <dbReference type="EnsemblPlants" id="PGSC0003DMT400091552"/>
    </source>
</evidence>
<evidence type="ECO:0000313" key="3">
    <source>
        <dbReference type="Proteomes" id="UP000011115"/>
    </source>
</evidence>
<sequence>MDPPWIHIKGRGMGRSALGRSSQGPSYGTPSNSQSYQGSSYRSSSNSPVIAQMGRRTLISKKISSQEESSSSLKQSVDLEDIPKDSPLYGQMQAYLAAQKKKETFASITKEDNDDIKSYEKLHKKEMIFLLENIDLQRKYEPWKILKRYLVNGLYYPGESYKTWSYYEEILISLGSAKLQHFTGTG</sequence>
<name>M1DMW1_SOLTU</name>
<feature type="compositionally biased region" description="Low complexity" evidence="1">
    <location>
        <begin position="31"/>
        <end position="47"/>
    </location>
</feature>
<dbReference type="Gramene" id="PGSC0003DMT400091552">
    <property type="protein sequence ID" value="PGSC0003DMT400091552"/>
    <property type="gene ID" value="PGSC0003DMG400041123"/>
</dbReference>
<reference evidence="2" key="2">
    <citation type="submission" date="2015-06" db="UniProtKB">
        <authorList>
            <consortium name="EnsemblPlants"/>
        </authorList>
    </citation>
    <scope>IDENTIFICATION</scope>
    <source>
        <strain evidence="2">DM1-3 516 R44</strain>
    </source>
</reference>
<dbReference type="HOGENOM" id="CLU_1550266_0_0_1"/>
<dbReference type="OMA" id="WFITERQ"/>
<dbReference type="Proteomes" id="UP000011115">
    <property type="component" value="Unassembled WGS sequence"/>
</dbReference>
<dbReference type="AlphaFoldDB" id="M1DMW1"/>
<proteinExistence type="predicted"/>